<feature type="region of interest" description="Disordered" evidence="1">
    <location>
        <begin position="194"/>
        <end position="222"/>
    </location>
</feature>
<feature type="transmembrane region" description="Helical" evidence="2">
    <location>
        <begin position="80"/>
        <end position="101"/>
    </location>
</feature>
<feature type="transmembrane region" description="Helical" evidence="2">
    <location>
        <begin position="133"/>
        <end position="154"/>
    </location>
</feature>
<evidence type="ECO:0000256" key="2">
    <source>
        <dbReference type="SAM" id="Phobius"/>
    </source>
</evidence>
<gene>
    <name evidence="3" type="ORF">Rmf_20920</name>
</gene>
<keyword evidence="2" id="KW-1133">Transmembrane helix</keyword>
<sequence>MAGRRILAVIGHEMREMLPPTLFFALGFNLIVLTSHLMTGSYGRQLFTFTLATTGALLVGKGVLLANAMPLLRRFDNAPLLYPILFKTFVYWLVVLALRLVEALVEGLIADGSVVAAFDAAHARFSWDRFAAVQIWVLVLFLVYVTADELNALFGEGELRRVFLTWAPTTFKRSRQQRMRALARIARLAREEEPDTLIDRPGPPRDELRRLLDSLGERRPTR</sequence>
<dbReference type="Proteomes" id="UP000831327">
    <property type="component" value="Chromosome"/>
</dbReference>
<accession>A0ABM7Y2X1</accession>
<evidence type="ECO:0000313" key="3">
    <source>
        <dbReference type="EMBL" id="BDG72163.1"/>
    </source>
</evidence>
<keyword evidence="2" id="KW-0472">Membrane</keyword>
<dbReference type="EMBL" id="AP025637">
    <property type="protein sequence ID" value="BDG72163.1"/>
    <property type="molecule type" value="Genomic_DNA"/>
</dbReference>
<feature type="compositionally biased region" description="Basic and acidic residues" evidence="1">
    <location>
        <begin position="202"/>
        <end position="222"/>
    </location>
</feature>
<evidence type="ECO:0000313" key="4">
    <source>
        <dbReference type="Proteomes" id="UP000831327"/>
    </source>
</evidence>
<feature type="transmembrane region" description="Helical" evidence="2">
    <location>
        <begin position="21"/>
        <end position="40"/>
    </location>
</feature>
<organism evidence="3 4">
    <name type="scientific">Roseomonas fluvialis</name>
    <dbReference type="NCBI Taxonomy" id="1750527"/>
    <lineage>
        <taxon>Bacteria</taxon>
        <taxon>Pseudomonadati</taxon>
        <taxon>Pseudomonadota</taxon>
        <taxon>Alphaproteobacteria</taxon>
        <taxon>Acetobacterales</taxon>
        <taxon>Roseomonadaceae</taxon>
        <taxon>Roseomonas</taxon>
    </lineage>
</organism>
<keyword evidence="4" id="KW-1185">Reference proteome</keyword>
<proteinExistence type="predicted"/>
<name>A0ABM7Y2X1_9PROT</name>
<evidence type="ECO:0000256" key="1">
    <source>
        <dbReference type="SAM" id="MobiDB-lite"/>
    </source>
</evidence>
<reference evidence="3 4" key="1">
    <citation type="journal article" date="2016" name="Microbes Environ.">
        <title>Phylogenetically diverse aerobic anoxygenic phototrophic bacteria isolated from epilithic biofilms in Tama river, Japan.</title>
        <authorList>
            <person name="Hirose S."/>
            <person name="Matsuura K."/>
            <person name="Haruta S."/>
        </authorList>
    </citation>
    <scope>NUCLEOTIDE SEQUENCE [LARGE SCALE GENOMIC DNA]</scope>
    <source>
        <strain evidence="3 4">S08</strain>
    </source>
</reference>
<keyword evidence="2" id="KW-0812">Transmembrane</keyword>
<protein>
    <submittedName>
        <fullName evidence="3">Uncharacterized protein</fullName>
    </submittedName>
</protein>
<feature type="transmembrane region" description="Helical" evidence="2">
    <location>
        <begin position="46"/>
        <end position="68"/>
    </location>
</feature>